<feature type="transmembrane region" description="Helical" evidence="1">
    <location>
        <begin position="59"/>
        <end position="81"/>
    </location>
</feature>
<evidence type="ECO:0000256" key="1">
    <source>
        <dbReference type="SAM" id="Phobius"/>
    </source>
</evidence>
<keyword evidence="3" id="KW-1185">Reference proteome</keyword>
<protein>
    <submittedName>
        <fullName evidence="2">Uncharacterized protein</fullName>
    </submittedName>
</protein>
<sequence>MTMVMAAIATGLCCAMKMWADVTAFEDDELWLTVGLLVAIPVTVWFVLIVVACIRYAGWWRLGLLVPAFVAVTVALAGFSVPGRIGWLVTRSEMDQAAAACDKLQSGRSGGSYASEAIGMYQFHHIESGPAGECEFYFSRYYPGVRSGFMYLPNGEALVSDIDHKYVRLDDSWYYFRT</sequence>
<proteinExistence type="predicted"/>
<evidence type="ECO:0000313" key="2">
    <source>
        <dbReference type="EMBL" id="MBF6354925.1"/>
    </source>
</evidence>
<keyword evidence="1" id="KW-1133">Transmembrane helix</keyword>
<dbReference type="Proteomes" id="UP000707731">
    <property type="component" value="Unassembled WGS sequence"/>
</dbReference>
<keyword evidence="1" id="KW-0812">Transmembrane</keyword>
<name>A0ABS0D8Z1_9NOCA</name>
<dbReference type="RefSeq" id="WP_195001600.1">
    <property type="nucleotide sequence ID" value="NZ_JADLQN010000001.1"/>
</dbReference>
<gene>
    <name evidence="2" type="ORF">IU449_10265</name>
</gene>
<evidence type="ECO:0000313" key="3">
    <source>
        <dbReference type="Proteomes" id="UP000707731"/>
    </source>
</evidence>
<accession>A0ABS0D8Z1</accession>
<dbReference type="EMBL" id="JADLQN010000001">
    <property type="protein sequence ID" value="MBF6354925.1"/>
    <property type="molecule type" value="Genomic_DNA"/>
</dbReference>
<comment type="caution">
    <text evidence="2">The sequence shown here is derived from an EMBL/GenBank/DDBJ whole genome shotgun (WGS) entry which is preliminary data.</text>
</comment>
<keyword evidence="1" id="KW-0472">Membrane</keyword>
<organism evidence="2 3">
    <name type="scientific">Nocardia higoensis</name>
    <dbReference type="NCBI Taxonomy" id="228599"/>
    <lineage>
        <taxon>Bacteria</taxon>
        <taxon>Bacillati</taxon>
        <taxon>Actinomycetota</taxon>
        <taxon>Actinomycetes</taxon>
        <taxon>Mycobacteriales</taxon>
        <taxon>Nocardiaceae</taxon>
        <taxon>Nocardia</taxon>
    </lineage>
</organism>
<feature type="transmembrane region" description="Helical" evidence="1">
    <location>
        <begin position="30"/>
        <end position="52"/>
    </location>
</feature>
<reference evidence="2 3" key="1">
    <citation type="submission" date="2020-10" db="EMBL/GenBank/DDBJ databases">
        <title>Identification of Nocardia species via Next-generation sequencing and recognition of intraspecies genetic diversity.</title>
        <authorList>
            <person name="Li P."/>
            <person name="Li P."/>
            <person name="Lu B."/>
        </authorList>
    </citation>
    <scope>NUCLEOTIDE SEQUENCE [LARGE SCALE GENOMIC DNA]</scope>
    <source>
        <strain evidence="2 3">BJ06-0143</strain>
    </source>
</reference>